<keyword evidence="4" id="KW-1003">Cell membrane</keyword>
<comment type="similarity">
    <text evidence="2">Belongs to the GSP C family.</text>
</comment>
<name>A0A6G7CEV2_9VIBR</name>
<keyword evidence="5" id="KW-0997">Cell inner membrane</keyword>
<evidence type="ECO:0000256" key="10">
    <source>
        <dbReference type="SAM" id="MobiDB-lite"/>
    </source>
</evidence>
<dbReference type="InterPro" id="IPR001639">
    <property type="entry name" value="T2SS_protein-GspC"/>
</dbReference>
<dbReference type="KEGG" id="vzi:G5S32_00695"/>
<dbReference type="NCBIfam" id="TIGR01713">
    <property type="entry name" value="typeII_sec_gspC"/>
    <property type="match status" value="1"/>
</dbReference>
<dbReference type="InterPro" id="IPR036034">
    <property type="entry name" value="PDZ_sf"/>
</dbReference>
<evidence type="ECO:0000313" key="13">
    <source>
        <dbReference type="Proteomes" id="UP000503003"/>
    </source>
</evidence>
<keyword evidence="9" id="KW-0472">Membrane</keyword>
<dbReference type="GO" id="GO:0015628">
    <property type="term" value="P:protein secretion by the type II secretion system"/>
    <property type="evidence" value="ECO:0007669"/>
    <property type="project" value="InterPro"/>
</dbReference>
<accession>A0A6G7CEV2</accession>
<dbReference type="Proteomes" id="UP000503003">
    <property type="component" value="Chromosome 1"/>
</dbReference>
<evidence type="ECO:0000256" key="8">
    <source>
        <dbReference type="ARBA" id="ARBA00022989"/>
    </source>
</evidence>
<organism evidence="12 13">
    <name type="scientific">Vibrio ziniensis</name>
    <dbReference type="NCBI Taxonomy" id="2711221"/>
    <lineage>
        <taxon>Bacteria</taxon>
        <taxon>Pseudomonadati</taxon>
        <taxon>Pseudomonadota</taxon>
        <taxon>Gammaproteobacteria</taxon>
        <taxon>Vibrionales</taxon>
        <taxon>Vibrionaceae</taxon>
        <taxon>Vibrio</taxon>
    </lineage>
</organism>
<dbReference type="Gene3D" id="2.30.42.10">
    <property type="match status" value="1"/>
</dbReference>
<comment type="subcellular location">
    <subcellularLocation>
        <location evidence="1">Cell inner membrane</location>
    </subcellularLocation>
</comment>
<sequence>MLKKLYQWQKTLSLLLTLIMLSASAWIMGKMIWLLEDEPVIALRSSAVSGVNVSKAKSLDLSALHQGILFGQYSESVEPVAIVEQVIDAPKTKLNLVLVGVVASSDANKNLAVIANRNVQATYGINESIEGTKAKLKAVLLDRVIIDNSGRDETLMLEGAENIELSSNAVRTAPRRPQAKQNNQQEDNNDNNNEDKLDAIRASILNNPQEIFQYVRLSQVKEEDNIVGYRVSPGKDSILFDSVGLQSGDIATEFNGLDLTEPDVMSKLASGMSEMTEINLSVLRDGQQYDIYIQF</sequence>
<keyword evidence="13" id="KW-1185">Reference proteome</keyword>
<evidence type="ECO:0000256" key="5">
    <source>
        <dbReference type="ARBA" id="ARBA00022519"/>
    </source>
</evidence>
<evidence type="ECO:0000313" key="12">
    <source>
        <dbReference type="EMBL" id="QIH40578.1"/>
    </source>
</evidence>
<keyword evidence="6" id="KW-0812">Transmembrane</keyword>
<keyword evidence="7" id="KW-0653">Protein transport</keyword>
<gene>
    <name evidence="12" type="primary">gspC</name>
    <name evidence="12" type="ORF">G5S32_00695</name>
</gene>
<evidence type="ECO:0000256" key="7">
    <source>
        <dbReference type="ARBA" id="ARBA00022927"/>
    </source>
</evidence>
<dbReference type="GO" id="GO:0005886">
    <property type="term" value="C:plasma membrane"/>
    <property type="evidence" value="ECO:0007669"/>
    <property type="project" value="UniProtKB-SubCell"/>
</dbReference>
<feature type="domain" description="Type II secretion system protein GspC N-terminal" evidence="11">
    <location>
        <begin position="20"/>
        <end position="157"/>
    </location>
</feature>
<dbReference type="EMBL" id="CP049331">
    <property type="protein sequence ID" value="QIH40578.1"/>
    <property type="molecule type" value="Genomic_DNA"/>
</dbReference>
<dbReference type="Pfam" id="PF11356">
    <property type="entry name" value="T2SSC"/>
    <property type="match status" value="1"/>
</dbReference>
<proteinExistence type="inferred from homology"/>
<dbReference type="Gene3D" id="2.30.30.830">
    <property type="match status" value="1"/>
</dbReference>
<protein>
    <submittedName>
        <fullName evidence="12">Type II secretion system protein GspC</fullName>
    </submittedName>
</protein>
<evidence type="ECO:0000256" key="6">
    <source>
        <dbReference type="ARBA" id="ARBA00022692"/>
    </source>
</evidence>
<dbReference type="SUPFAM" id="SSF50156">
    <property type="entry name" value="PDZ domain-like"/>
    <property type="match status" value="1"/>
</dbReference>
<keyword evidence="3" id="KW-0813">Transport</keyword>
<reference evidence="12 13" key="1">
    <citation type="submission" date="2020-02" db="EMBL/GenBank/DDBJ databases">
        <title>A complete genome of a marine bacterium Vibrio sp. ZWAL4003 isolated from the mangrove sediment with the ability to degrade polysaccharides.</title>
        <authorList>
            <person name="Wu J."/>
            <person name="Qu W."/>
            <person name="Zeng R."/>
        </authorList>
    </citation>
    <scope>NUCLEOTIDE SEQUENCE [LARGE SCALE GENOMIC DNA]</scope>
    <source>
        <strain evidence="12 13">ZWAL4003</strain>
    </source>
</reference>
<dbReference type="InterPro" id="IPR024961">
    <property type="entry name" value="T2SS_GspC_N"/>
</dbReference>
<dbReference type="GO" id="GO:0015627">
    <property type="term" value="C:type II protein secretion system complex"/>
    <property type="evidence" value="ECO:0007669"/>
    <property type="project" value="InterPro"/>
</dbReference>
<dbReference type="RefSeq" id="WP_165310021.1">
    <property type="nucleotide sequence ID" value="NZ_CP049331.1"/>
</dbReference>
<keyword evidence="8" id="KW-1133">Transmembrane helix</keyword>
<evidence type="ECO:0000256" key="2">
    <source>
        <dbReference type="ARBA" id="ARBA00007986"/>
    </source>
</evidence>
<evidence type="ECO:0000256" key="4">
    <source>
        <dbReference type="ARBA" id="ARBA00022475"/>
    </source>
</evidence>
<evidence type="ECO:0000256" key="3">
    <source>
        <dbReference type="ARBA" id="ARBA00022448"/>
    </source>
</evidence>
<evidence type="ECO:0000256" key="9">
    <source>
        <dbReference type="ARBA" id="ARBA00023136"/>
    </source>
</evidence>
<evidence type="ECO:0000256" key="1">
    <source>
        <dbReference type="ARBA" id="ARBA00004533"/>
    </source>
</evidence>
<evidence type="ECO:0000259" key="11">
    <source>
        <dbReference type="Pfam" id="PF11356"/>
    </source>
</evidence>
<feature type="region of interest" description="Disordered" evidence="10">
    <location>
        <begin position="167"/>
        <end position="194"/>
    </location>
</feature>
<dbReference type="AlphaFoldDB" id="A0A6G7CEV2"/>